<dbReference type="Gene3D" id="1.20.120.1810">
    <property type="match status" value="1"/>
</dbReference>
<dbReference type="InterPro" id="IPR014322">
    <property type="entry name" value="RNA_pol_sigma-B/F/G"/>
</dbReference>
<dbReference type="GO" id="GO:0003677">
    <property type="term" value="F:DNA binding"/>
    <property type="evidence" value="ECO:0007669"/>
    <property type="project" value="UniProtKB-KW"/>
</dbReference>
<dbReference type="InterPro" id="IPR007627">
    <property type="entry name" value="RNA_pol_sigma70_r2"/>
</dbReference>
<evidence type="ECO:0000313" key="8">
    <source>
        <dbReference type="Proteomes" id="UP000029669"/>
    </source>
</evidence>
<dbReference type="NCBIfam" id="TIGR02937">
    <property type="entry name" value="sigma70-ECF"/>
    <property type="match status" value="1"/>
</dbReference>
<keyword evidence="5" id="KW-0804">Transcription</keyword>
<dbReference type="eggNOG" id="COG1191">
    <property type="taxonomic scope" value="Bacteria"/>
</dbReference>
<dbReference type="InterPro" id="IPR014236">
    <property type="entry name" value="RNA_pol_sigma-F"/>
</dbReference>
<keyword evidence="4" id="KW-0238">DNA-binding</keyword>
<name>A0A097ARH1_THEKI</name>
<dbReference type="PANTHER" id="PTHR30603:SF17">
    <property type="entry name" value="RNA POLYMERASE SIGMA-G FACTOR"/>
    <property type="match status" value="1"/>
</dbReference>
<reference evidence="8" key="1">
    <citation type="journal article" date="2015" name="Genome Announc.">
        <title>Whole-Genome Sequences of 80 Environmental and Clinical Isolates of Burkholderia pseudomallei.</title>
        <authorList>
            <person name="Johnson S.L."/>
            <person name="Baker A.L."/>
            <person name="Chain P.S."/>
            <person name="Currie B.J."/>
            <person name="Daligault H.E."/>
            <person name="Davenport K.W."/>
            <person name="Davis C.B."/>
            <person name="Inglis T.J."/>
            <person name="Kaestli M."/>
            <person name="Koren S."/>
            <person name="Mayo M."/>
            <person name="Merritt A.J."/>
            <person name="Price E.P."/>
            <person name="Sarovich D.S."/>
            <person name="Warner J."/>
            <person name="Rosovitz M.J."/>
        </authorList>
    </citation>
    <scope>NUCLEOTIDE SEQUENCE [LARGE SCALE GENOMIC DNA]</scope>
    <source>
        <strain evidence="8">DSM 2030</strain>
    </source>
</reference>
<dbReference type="InterPro" id="IPR050239">
    <property type="entry name" value="Sigma-70_RNA_pol_init_factors"/>
</dbReference>
<dbReference type="RefSeq" id="WP_049685169.1">
    <property type="nucleotide sequence ID" value="NZ_CP009170.1"/>
</dbReference>
<sequence>MKESSFEKTDENLELIRLAQKNDKQSLEKLITENSGLIWSIVKKFSNRGYEMEDLYQIGCVGFVKAVQKFDESYNVKLSTYAVPIIMGEIKRFLRDDGLIKVSRSLKELSSKAFYVKEVLSNELNREPSINEIAERLNVTPEEIAMAFESAATTESLYDNATHDEDDRLLIEMVSEEEKDFDIDDKLALQMVISKLKPREKQIIFLRYFKDMTQMEVANILGISQVQVSRIEKKVLQKLRNELEEV</sequence>
<dbReference type="InterPro" id="IPR014284">
    <property type="entry name" value="RNA_pol_sigma-70_dom"/>
</dbReference>
<dbReference type="NCBIfam" id="TIGR02980">
    <property type="entry name" value="SigBFG"/>
    <property type="match status" value="1"/>
</dbReference>
<evidence type="ECO:0000259" key="6">
    <source>
        <dbReference type="PROSITE" id="PS00716"/>
    </source>
</evidence>
<dbReference type="SUPFAM" id="SSF88659">
    <property type="entry name" value="Sigma3 and sigma4 domains of RNA polymerase sigma factors"/>
    <property type="match status" value="2"/>
</dbReference>
<dbReference type="Pfam" id="PF04542">
    <property type="entry name" value="Sigma70_r2"/>
    <property type="match status" value="1"/>
</dbReference>
<dbReference type="InterPro" id="IPR007630">
    <property type="entry name" value="RNA_pol_sigma70_r4"/>
</dbReference>
<dbReference type="Proteomes" id="UP000029669">
    <property type="component" value="Chromosome"/>
</dbReference>
<evidence type="ECO:0000256" key="3">
    <source>
        <dbReference type="ARBA" id="ARBA00023082"/>
    </source>
</evidence>
<accession>A0A097ARH1</accession>
<proteinExistence type="predicted"/>
<dbReference type="Pfam" id="PF04545">
    <property type="entry name" value="Sigma70_r4"/>
    <property type="match status" value="1"/>
</dbReference>
<dbReference type="InterPro" id="IPR013324">
    <property type="entry name" value="RNA_pol_sigma_r3/r4-like"/>
</dbReference>
<protein>
    <submittedName>
        <fullName evidence="7">RNA polymerase sigma-F factor SigF</fullName>
    </submittedName>
</protein>
<dbReference type="NCBIfam" id="TIGR02885">
    <property type="entry name" value="spore_sigF"/>
    <property type="match status" value="1"/>
</dbReference>
<dbReference type="Pfam" id="PF04539">
    <property type="entry name" value="Sigma70_r3"/>
    <property type="match status" value="1"/>
</dbReference>
<dbReference type="Gene3D" id="1.10.10.10">
    <property type="entry name" value="Winged helix-like DNA-binding domain superfamily/Winged helix DNA-binding domain"/>
    <property type="match status" value="2"/>
</dbReference>
<dbReference type="HOGENOM" id="CLU_014793_8_5_9"/>
<keyword evidence="1" id="KW-0749">Sporulation</keyword>
<dbReference type="STRING" id="2325.TKV_c12380"/>
<dbReference type="InterPro" id="IPR007624">
    <property type="entry name" value="RNA_pol_sigma70_r3"/>
</dbReference>
<dbReference type="SUPFAM" id="SSF88946">
    <property type="entry name" value="Sigma2 domain of RNA polymerase sigma factors"/>
    <property type="match status" value="1"/>
</dbReference>
<dbReference type="InterPro" id="IPR013325">
    <property type="entry name" value="RNA_pol_sigma_r2"/>
</dbReference>
<keyword evidence="3" id="KW-0731">Sigma factor</keyword>
<dbReference type="CDD" id="cd06171">
    <property type="entry name" value="Sigma70_r4"/>
    <property type="match status" value="1"/>
</dbReference>
<evidence type="ECO:0000256" key="2">
    <source>
        <dbReference type="ARBA" id="ARBA00023015"/>
    </source>
</evidence>
<dbReference type="GO" id="GO:0006352">
    <property type="term" value="P:DNA-templated transcription initiation"/>
    <property type="evidence" value="ECO:0007669"/>
    <property type="project" value="InterPro"/>
</dbReference>
<dbReference type="KEGG" id="tki:TKV_c12380"/>
<evidence type="ECO:0000256" key="1">
    <source>
        <dbReference type="ARBA" id="ARBA00022969"/>
    </source>
</evidence>
<feature type="domain" description="RNA polymerase sigma-70" evidence="6">
    <location>
        <begin position="213"/>
        <end position="239"/>
    </location>
</feature>
<dbReference type="PANTHER" id="PTHR30603">
    <property type="entry name" value="RNA POLYMERASE SIGMA FACTOR RPO"/>
    <property type="match status" value="1"/>
</dbReference>
<dbReference type="GO" id="GO:0016987">
    <property type="term" value="F:sigma factor activity"/>
    <property type="evidence" value="ECO:0007669"/>
    <property type="project" value="UniProtKB-KW"/>
</dbReference>
<organism evidence="7 8">
    <name type="scientific">Thermoanaerobacter kivui</name>
    <name type="common">Acetogenium kivui</name>
    <dbReference type="NCBI Taxonomy" id="2325"/>
    <lineage>
        <taxon>Bacteria</taxon>
        <taxon>Bacillati</taxon>
        <taxon>Bacillota</taxon>
        <taxon>Clostridia</taxon>
        <taxon>Thermoanaerobacterales</taxon>
        <taxon>Thermoanaerobacteraceae</taxon>
        <taxon>Thermoanaerobacter</taxon>
    </lineage>
</organism>
<dbReference type="InterPro" id="IPR000943">
    <property type="entry name" value="RNA_pol_sigma70"/>
</dbReference>
<dbReference type="PROSITE" id="PS00716">
    <property type="entry name" value="SIGMA70_2"/>
    <property type="match status" value="1"/>
</dbReference>
<dbReference type="EMBL" id="CP009170">
    <property type="protein sequence ID" value="AIS52409.1"/>
    <property type="molecule type" value="Genomic_DNA"/>
</dbReference>
<dbReference type="InterPro" id="IPR036388">
    <property type="entry name" value="WH-like_DNA-bd_sf"/>
</dbReference>
<keyword evidence="8" id="KW-1185">Reference proteome</keyword>
<evidence type="ECO:0000256" key="4">
    <source>
        <dbReference type="ARBA" id="ARBA00023125"/>
    </source>
</evidence>
<dbReference type="OrthoDB" id="9809557at2"/>
<dbReference type="NCBIfam" id="NF004052">
    <property type="entry name" value="PRK05572.1"/>
    <property type="match status" value="1"/>
</dbReference>
<evidence type="ECO:0000313" key="7">
    <source>
        <dbReference type="EMBL" id="AIS52409.1"/>
    </source>
</evidence>
<dbReference type="AlphaFoldDB" id="A0A097ARH1"/>
<gene>
    <name evidence="7" type="primary">sigF</name>
    <name evidence="7" type="ORF">TKV_c12380</name>
</gene>
<dbReference type="GO" id="GO:0030435">
    <property type="term" value="P:sporulation resulting in formation of a cellular spore"/>
    <property type="evidence" value="ECO:0007669"/>
    <property type="project" value="UniProtKB-KW"/>
</dbReference>
<keyword evidence="2" id="KW-0805">Transcription regulation</keyword>
<dbReference type="PRINTS" id="PR00046">
    <property type="entry name" value="SIGMA70FCT"/>
</dbReference>
<evidence type="ECO:0000256" key="5">
    <source>
        <dbReference type="ARBA" id="ARBA00023163"/>
    </source>
</evidence>